<proteinExistence type="predicted"/>
<evidence type="ECO:0000313" key="3">
    <source>
        <dbReference type="Proteomes" id="UP000630887"/>
    </source>
</evidence>
<feature type="compositionally biased region" description="Basic and acidic residues" evidence="1">
    <location>
        <begin position="22"/>
        <end position="31"/>
    </location>
</feature>
<sequence>MDAAREQVLSINGPAEAYGVQDGHDHQERPCDAPAVSSGITGTMPKITTPPSQTRYGNLSSEVTAVLYR</sequence>
<organism evidence="2 3">
    <name type="scientific">Catellatospora coxensis</name>
    <dbReference type="NCBI Taxonomy" id="310354"/>
    <lineage>
        <taxon>Bacteria</taxon>
        <taxon>Bacillati</taxon>
        <taxon>Actinomycetota</taxon>
        <taxon>Actinomycetes</taxon>
        <taxon>Micromonosporales</taxon>
        <taxon>Micromonosporaceae</taxon>
        <taxon>Catellatospora</taxon>
    </lineage>
</organism>
<accession>A0A8J3KMT6</accession>
<comment type="caution">
    <text evidence="2">The sequence shown here is derived from an EMBL/GenBank/DDBJ whole genome shotgun (WGS) entry which is preliminary data.</text>
</comment>
<protein>
    <submittedName>
        <fullName evidence="2">Uncharacterized protein</fullName>
    </submittedName>
</protein>
<evidence type="ECO:0000256" key="1">
    <source>
        <dbReference type="SAM" id="MobiDB-lite"/>
    </source>
</evidence>
<evidence type="ECO:0000313" key="2">
    <source>
        <dbReference type="EMBL" id="GIG05862.1"/>
    </source>
</evidence>
<gene>
    <name evidence="2" type="ORF">Cco03nite_25620</name>
</gene>
<dbReference type="EMBL" id="BONI01000017">
    <property type="protein sequence ID" value="GIG05862.1"/>
    <property type="molecule type" value="Genomic_DNA"/>
</dbReference>
<dbReference type="Proteomes" id="UP000630887">
    <property type="component" value="Unassembled WGS sequence"/>
</dbReference>
<feature type="region of interest" description="Disordered" evidence="1">
    <location>
        <begin position="1"/>
        <end position="56"/>
    </location>
</feature>
<keyword evidence="3" id="KW-1185">Reference proteome</keyword>
<reference evidence="2 3" key="1">
    <citation type="submission" date="2021-01" db="EMBL/GenBank/DDBJ databases">
        <title>Whole genome shotgun sequence of Catellatospora coxensis NBRC 107359.</title>
        <authorList>
            <person name="Komaki H."/>
            <person name="Tamura T."/>
        </authorList>
    </citation>
    <scope>NUCLEOTIDE SEQUENCE [LARGE SCALE GENOMIC DNA]</scope>
    <source>
        <strain evidence="2 3">NBRC 107359</strain>
    </source>
</reference>
<name>A0A8J3KMT6_9ACTN</name>
<dbReference type="AlphaFoldDB" id="A0A8J3KMT6"/>